<keyword evidence="2" id="KW-1185">Reference proteome</keyword>
<comment type="caution">
    <text evidence="1">The sequence shown here is derived from an EMBL/GenBank/DDBJ whole genome shotgun (WGS) entry which is preliminary data.</text>
</comment>
<reference evidence="1" key="1">
    <citation type="submission" date="2023-03" db="EMBL/GenBank/DDBJ databases">
        <title>Chromosome-level genomes of two armyworms, Mythimna separata and Mythimna loreyi, provide insights into the biosynthesis and reception of sex pheromones.</title>
        <authorList>
            <person name="Zhao H."/>
        </authorList>
    </citation>
    <scope>NUCLEOTIDE SEQUENCE</scope>
    <source>
        <strain evidence="1">BeijingLab</strain>
    </source>
</reference>
<evidence type="ECO:0000313" key="2">
    <source>
        <dbReference type="Proteomes" id="UP001231649"/>
    </source>
</evidence>
<gene>
    <name evidence="1" type="ORF">PYW08_005900</name>
</gene>
<accession>A0ACC2QJY4</accession>
<sequence length="534" mass="60073">MDLKFSEMSVDTSLAREYLNKNKTLLELCNDYDGNIKNFRLYVYDGKEFNKIGSSNVQLSDSDERSPNEQSVGDTILNFMSILKQNATLIAQLEYLFRKIPVEVTNAQVNLLIQYFRCYMDSYIRSGRSNFYPDDSLLRIGSQMQWLCKTRMLNCVSKATAAISYLLVTLLSEAKGGKKFNLYFDPPRDSPKVDSLLLTNSPIRGLDSGTVVVVSDDADVDSAVDKLISVSTKAPWHLRRILVQESVYQQFKYTLNWKCNLKKSANKSLTTDALCSETLTYDDKTFLLDPVELVEENPSVATVEAYRTTKELISLLQQDKTRYLSLWTNGIAEINEVTHSTKSPVVWVNNIADFRGPAQVSEAVFAYSYLYTFLPVVNSGFAKLCTLSQSWLKLNLESRREILCGVLDKYILLNPARKELTEAKNALLTCTLKSFVDVGKDYVCIGMSQPMGVLGITKEIVFSIECLKSVLQGNALCVLSKADEEDYTLFQQAGVPVDRGQDSLNDDSEVIDWESGLDTVTRVIWTNSGTIFAN</sequence>
<protein>
    <submittedName>
        <fullName evidence="1">Uncharacterized protein</fullName>
    </submittedName>
</protein>
<evidence type="ECO:0000313" key="1">
    <source>
        <dbReference type="EMBL" id="KAJ8717501.1"/>
    </source>
</evidence>
<proteinExistence type="predicted"/>
<dbReference type="Proteomes" id="UP001231649">
    <property type="component" value="Chromosome 18"/>
</dbReference>
<name>A0ACC2QJY4_9NEOP</name>
<organism evidence="1 2">
    <name type="scientific">Mythimna loreyi</name>
    <dbReference type="NCBI Taxonomy" id="667449"/>
    <lineage>
        <taxon>Eukaryota</taxon>
        <taxon>Metazoa</taxon>
        <taxon>Ecdysozoa</taxon>
        <taxon>Arthropoda</taxon>
        <taxon>Hexapoda</taxon>
        <taxon>Insecta</taxon>
        <taxon>Pterygota</taxon>
        <taxon>Neoptera</taxon>
        <taxon>Endopterygota</taxon>
        <taxon>Lepidoptera</taxon>
        <taxon>Glossata</taxon>
        <taxon>Ditrysia</taxon>
        <taxon>Noctuoidea</taxon>
        <taxon>Noctuidae</taxon>
        <taxon>Noctuinae</taxon>
        <taxon>Hadenini</taxon>
        <taxon>Mythimna</taxon>
    </lineage>
</organism>
<dbReference type="EMBL" id="CM056794">
    <property type="protein sequence ID" value="KAJ8717501.1"/>
    <property type="molecule type" value="Genomic_DNA"/>
</dbReference>